<dbReference type="InterPro" id="IPR000620">
    <property type="entry name" value="EamA_dom"/>
</dbReference>
<evidence type="ECO:0000313" key="3">
    <source>
        <dbReference type="EMBL" id="SNZ05583.1"/>
    </source>
</evidence>
<dbReference type="EMBL" id="OBEL01000001">
    <property type="protein sequence ID" value="SNZ05583.1"/>
    <property type="molecule type" value="Genomic_DNA"/>
</dbReference>
<evidence type="ECO:0000256" key="1">
    <source>
        <dbReference type="SAM" id="Phobius"/>
    </source>
</evidence>
<feature type="transmembrane region" description="Helical" evidence="1">
    <location>
        <begin position="45"/>
        <end position="65"/>
    </location>
</feature>
<feature type="domain" description="EamA" evidence="2">
    <location>
        <begin position="173"/>
        <end position="311"/>
    </location>
</feature>
<organism evidence="3 4">
    <name type="scientific">Cohaesibacter gelatinilyticus</name>
    <dbReference type="NCBI Taxonomy" id="372072"/>
    <lineage>
        <taxon>Bacteria</taxon>
        <taxon>Pseudomonadati</taxon>
        <taxon>Pseudomonadota</taxon>
        <taxon>Alphaproteobacteria</taxon>
        <taxon>Hyphomicrobiales</taxon>
        <taxon>Cohaesibacteraceae</taxon>
    </lineage>
</organism>
<dbReference type="InterPro" id="IPR037185">
    <property type="entry name" value="EmrE-like"/>
</dbReference>
<dbReference type="PANTHER" id="PTHR22911">
    <property type="entry name" value="ACYL-MALONYL CONDENSING ENZYME-RELATED"/>
    <property type="match status" value="1"/>
</dbReference>
<dbReference type="Proteomes" id="UP000219439">
    <property type="component" value="Unassembled WGS sequence"/>
</dbReference>
<feature type="transmembrane region" description="Helical" evidence="1">
    <location>
        <begin position="114"/>
        <end position="136"/>
    </location>
</feature>
<dbReference type="GO" id="GO:0016020">
    <property type="term" value="C:membrane"/>
    <property type="evidence" value="ECO:0007669"/>
    <property type="project" value="InterPro"/>
</dbReference>
<feature type="transmembrane region" description="Helical" evidence="1">
    <location>
        <begin position="15"/>
        <end position="33"/>
    </location>
</feature>
<evidence type="ECO:0000313" key="4">
    <source>
        <dbReference type="Proteomes" id="UP000219439"/>
    </source>
</evidence>
<reference evidence="3 4" key="1">
    <citation type="submission" date="2017-09" db="EMBL/GenBank/DDBJ databases">
        <authorList>
            <person name="Ehlers B."/>
            <person name="Leendertz F.H."/>
        </authorList>
    </citation>
    <scope>NUCLEOTIDE SEQUENCE [LARGE SCALE GENOMIC DNA]</scope>
    <source>
        <strain evidence="3 4">DSM 18289</strain>
    </source>
</reference>
<protein>
    <submittedName>
        <fullName evidence="3">Uncharacterized membrane protein</fullName>
    </submittedName>
</protein>
<proteinExistence type="predicted"/>
<keyword evidence="1" id="KW-0812">Transmembrane</keyword>
<dbReference type="Pfam" id="PF00892">
    <property type="entry name" value="EamA"/>
    <property type="match status" value="1"/>
</dbReference>
<dbReference type="AlphaFoldDB" id="A0A285N9J7"/>
<sequence>MPEIAHQVDVSRRKGILQAFACLVLISAMPVIANTRPSDGVGTDALTYAFLLSVWQFLFSLPLFAREAKSGRKGLFDQTMERAVKKRLLLTIIGTGMMFGLSTFLYVLSARKAGAVGSALAIQAYPLFAILLESLFLRRHKTILELAFTLVLITTLVYLATNGTFQSEELSGWFLLALTIPLIWSIAHIILREMMGKTSFTPAQITTIRAGTSLLFLLGVMMFTGHITTLPDAFFNGALQQAAAALGLVYYVELLIWFYAVRHIDVSLASSITVPAPAGTMVLAFIFLGDQIQTYQIIAMFVIMASLYGLIFAGKRKA</sequence>
<feature type="transmembrane region" description="Helical" evidence="1">
    <location>
        <begin position="212"/>
        <end position="230"/>
    </location>
</feature>
<gene>
    <name evidence="3" type="ORF">SAMN06265368_0155</name>
</gene>
<dbReference type="OrthoDB" id="5512737at2"/>
<dbReference type="SUPFAM" id="SSF103481">
    <property type="entry name" value="Multidrug resistance efflux transporter EmrE"/>
    <property type="match status" value="1"/>
</dbReference>
<evidence type="ECO:0000259" key="2">
    <source>
        <dbReference type="Pfam" id="PF00892"/>
    </source>
</evidence>
<feature type="transmembrane region" description="Helical" evidence="1">
    <location>
        <begin position="268"/>
        <end position="288"/>
    </location>
</feature>
<feature type="transmembrane region" description="Helical" evidence="1">
    <location>
        <begin position="294"/>
        <end position="313"/>
    </location>
</feature>
<feature type="transmembrane region" description="Helical" evidence="1">
    <location>
        <begin position="173"/>
        <end position="191"/>
    </location>
</feature>
<keyword evidence="1" id="KW-1133">Transmembrane helix</keyword>
<keyword evidence="1" id="KW-0472">Membrane</keyword>
<accession>A0A285N9J7</accession>
<feature type="transmembrane region" description="Helical" evidence="1">
    <location>
        <begin position="88"/>
        <end position="108"/>
    </location>
</feature>
<dbReference type="RefSeq" id="WP_097151509.1">
    <property type="nucleotide sequence ID" value="NZ_OBEL01000001.1"/>
</dbReference>
<feature type="transmembrane region" description="Helical" evidence="1">
    <location>
        <begin position="242"/>
        <end position="261"/>
    </location>
</feature>
<name>A0A285N9J7_9HYPH</name>
<keyword evidence="4" id="KW-1185">Reference proteome</keyword>
<feature type="transmembrane region" description="Helical" evidence="1">
    <location>
        <begin position="143"/>
        <end position="161"/>
    </location>
</feature>